<evidence type="ECO:0000313" key="7">
    <source>
        <dbReference type="Proteomes" id="UP001526446"/>
    </source>
</evidence>
<evidence type="ECO:0000256" key="2">
    <source>
        <dbReference type="ARBA" id="ARBA00023015"/>
    </source>
</evidence>
<dbReference type="Pfam" id="PF03466">
    <property type="entry name" value="LysR_substrate"/>
    <property type="match status" value="1"/>
</dbReference>
<evidence type="ECO:0000259" key="5">
    <source>
        <dbReference type="PROSITE" id="PS50931"/>
    </source>
</evidence>
<dbReference type="Pfam" id="PF00126">
    <property type="entry name" value="HTH_1"/>
    <property type="match status" value="1"/>
</dbReference>
<dbReference type="SUPFAM" id="SSF46785">
    <property type="entry name" value="Winged helix' DNA-binding domain"/>
    <property type="match status" value="1"/>
</dbReference>
<dbReference type="Proteomes" id="UP001526446">
    <property type="component" value="Unassembled WGS sequence"/>
</dbReference>
<dbReference type="InterPro" id="IPR000847">
    <property type="entry name" value="LysR_HTH_N"/>
</dbReference>
<dbReference type="PROSITE" id="PS50931">
    <property type="entry name" value="HTH_LYSR"/>
    <property type="match status" value="1"/>
</dbReference>
<sequence>MRSIDHFNLKSFDLNLLVTFDALMTERSVTRAAARLKIQQPAMSHALATLRLLLDDELLVRTGSVMQPTAKALAMAPGVQTLLQQVQGLLAPQDTFCPGTEQRVFRLGFSADLEVSVMPRLIACLQQQAPGIRLLGRHVSRGDAHTLLDTGALDSAVGCFDFDLERYHGTVLYEQSLVCCFNPARMEPGFDLTEELYTTLPHVLMTMKDDIQGCLSDALKQAGKELNVVLATSDFLTALATAASAPVIATLPDGVASQYAGHFGLVTRPVPFALRVPAVSLVWSARSHRDPASCWLRDTLLTLVKEG</sequence>
<dbReference type="EMBL" id="JAPIUX010000011">
    <property type="protein sequence ID" value="MCX2561660.1"/>
    <property type="molecule type" value="Genomic_DNA"/>
</dbReference>
<dbReference type="PANTHER" id="PTHR30118">
    <property type="entry name" value="HTH-TYPE TRANSCRIPTIONAL REGULATOR LEUO-RELATED"/>
    <property type="match status" value="1"/>
</dbReference>
<organism evidence="6 7">
    <name type="scientific">Acetobacter farinalis</name>
    <dbReference type="NCBI Taxonomy" id="1260984"/>
    <lineage>
        <taxon>Bacteria</taxon>
        <taxon>Pseudomonadati</taxon>
        <taxon>Pseudomonadota</taxon>
        <taxon>Alphaproteobacteria</taxon>
        <taxon>Acetobacterales</taxon>
        <taxon>Acetobacteraceae</taxon>
        <taxon>Acetobacter</taxon>
    </lineage>
</organism>
<comment type="caution">
    <text evidence="6">The sequence shown here is derived from an EMBL/GenBank/DDBJ whole genome shotgun (WGS) entry which is preliminary data.</text>
</comment>
<dbReference type="InterPro" id="IPR005119">
    <property type="entry name" value="LysR_subst-bd"/>
</dbReference>
<keyword evidence="3" id="KW-0238">DNA-binding</keyword>
<evidence type="ECO:0000256" key="1">
    <source>
        <dbReference type="ARBA" id="ARBA00009437"/>
    </source>
</evidence>
<dbReference type="Gene3D" id="3.40.190.10">
    <property type="entry name" value="Periplasmic binding protein-like II"/>
    <property type="match status" value="2"/>
</dbReference>
<dbReference type="RefSeq" id="WP_166122182.1">
    <property type="nucleotide sequence ID" value="NZ_JAPIUX010000011.1"/>
</dbReference>
<reference evidence="6 7" key="1">
    <citation type="submission" date="2022-11" db="EMBL/GenBank/DDBJ databases">
        <title>Genome sequencing of Acetobacter type strain.</title>
        <authorList>
            <person name="Heo J."/>
            <person name="Lee D."/>
            <person name="Han B.-H."/>
            <person name="Hong S.-B."/>
            <person name="Kwon S.-W."/>
        </authorList>
    </citation>
    <scope>NUCLEOTIDE SEQUENCE [LARGE SCALE GENOMIC DNA]</scope>
    <source>
        <strain evidence="6 7">KACC 21251</strain>
    </source>
</reference>
<evidence type="ECO:0000256" key="4">
    <source>
        <dbReference type="ARBA" id="ARBA00023163"/>
    </source>
</evidence>
<dbReference type="PANTHER" id="PTHR30118:SF15">
    <property type="entry name" value="TRANSCRIPTIONAL REGULATORY PROTEIN"/>
    <property type="match status" value="1"/>
</dbReference>
<gene>
    <name evidence="6" type="ORF">OQ252_09670</name>
</gene>
<dbReference type="InterPro" id="IPR036390">
    <property type="entry name" value="WH_DNA-bd_sf"/>
</dbReference>
<keyword evidence="4" id="KW-0804">Transcription</keyword>
<proteinExistence type="inferred from homology"/>
<feature type="domain" description="HTH lysR-type" evidence="5">
    <location>
        <begin position="12"/>
        <end position="69"/>
    </location>
</feature>
<keyword evidence="2" id="KW-0805">Transcription regulation</keyword>
<dbReference type="InterPro" id="IPR036388">
    <property type="entry name" value="WH-like_DNA-bd_sf"/>
</dbReference>
<evidence type="ECO:0000256" key="3">
    <source>
        <dbReference type="ARBA" id="ARBA00023125"/>
    </source>
</evidence>
<dbReference type="InterPro" id="IPR050389">
    <property type="entry name" value="LysR-type_TF"/>
</dbReference>
<accession>A0ABT3Q8Q6</accession>
<dbReference type="SUPFAM" id="SSF53850">
    <property type="entry name" value="Periplasmic binding protein-like II"/>
    <property type="match status" value="1"/>
</dbReference>
<name>A0ABT3Q8Q6_9PROT</name>
<keyword evidence="7" id="KW-1185">Reference proteome</keyword>
<protein>
    <submittedName>
        <fullName evidence="6">LysR substrate-binding domain-containing protein</fullName>
    </submittedName>
</protein>
<dbReference type="Gene3D" id="1.10.10.10">
    <property type="entry name" value="Winged helix-like DNA-binding domain superfamily/Winged helix DNA-binding domain"/>
    <property type="match status" value="1"/>
</dbReference>
<evidence type="ECO:0000313" key="6">
    <source>
        <dbReference type="EMBL" id="MCX2561660.1"/>
    </source>
</evidence>
<comment type="similarity">
    <text evidence="1">Belongs to the LysR transcriptional regulatory family.</text>
</comment>